<feature type="region of interest" description="Disordered" evidence="1">
    <location>
        <begin position="26"/>
        <end position="61"/>
    </location>
</feature>
<evidence type="ECO:0000313" key="2">
    <source>
        <dbReference type="EMBL" id="KAJ1107766.1"/>
    </source>
</evidence>
<gene>
    <name evidence="2" type="ORF">NDU88_005155</name>
</gene>
<comment type="caution">
    <text evidence="2">The sequence shown here is derived from an EMBL/GenBank/DDBJ whole genome shotgun (WGS) entry which is preliminary data.</text>
</comment>
<accession>A0AAV7MVJ6</accession>
<dbReference type="AlphaFoldDB" id="A0AAV7MVJ6"/>
<protein>
    <submittedName>
        <fullName evidence="2">Uncharacterized protein</fullName>
    </submittedName>
</protein>
<sequence length="158" mass="17419">MELGGGRGPPCRGGCLDWQRRALDGRGRAVSAEAPGQGKHWQRTGSTERRQRKGSRRLAAKTRVSAHTQPYFLLERADWSCGCHGYLSISVTVCQSKQRNEEIFQHLPDPTAPSESSERLIVLELTGPAGAHRLFNLQHQSVTDCSASLRTSLQSNPL</sequence>
<evidence type="ECO:0000313" key="3">
    <source>
        <dbReference type="Proteomes" id="UP001066276"/>
    </source>
</evidence>
<evidence type="ECO:0000256" key="1">
    <source>
        <dbReference type="SAM" id="MobiDB-lite"/>
    </source>
</evidence>
<dbReference type="EMBL" id="JANPWB010000013">
    <property type="protein sequence ID" value="KAJ1107766.1"/>
    <property type="molecule type" value="Genomic_DNA"/>
</dbReference>
<reference evidence="2" key="1">
    <citation type="journal article" date="2022" name="bioRxiv">
        <title>Sequencing and chromosome-scale assembly of the giantPleurodeles waltlgenome.</title>
        <authorList>
            <person name="Brown T."/>
            <person name="Elewa A."/>
            <person name="Iarovenko S."/>
            <person name="Subramanian E."/>
            <person name="Araus A.J."/>
            <person name="Petzold A."/>
            <person name="Susuki M."/>
            <person name="Suzuki K.-i.T."/>
            <person name="Hayashi T."/>
            <person name="Toyoda A."/>
            <person name="Oliveira C."/>
            <person name="Osipova E."/>
            <person name="Leigh N.D."/>
            <person name="Simon A."/>
            <person name="Yun M.H."/>
        </authorList>
    </citation>
    <scope>NUCLEOTIDE SEQUENCE</scope>
    <source>
        <strain evidence="2">20211129_DDA</strain>
        <tissue evidence="2">Liver</tissue>
    </source>
</reference>
<keyword evidence="3" id="KW-1185">Reference proteome</keyword>
<organism evidence="2 3">
    <name type="scientific">Pleurodeles waltl</name>
    <name type="common">Iberian ribbed newt</name>
    <dbReference type="NCBI Taxonomy" id="8319"/>
    <lineage>
        <taxon>Eukaryota</taxon>
        <taxon>Metazoa</taxon>
        <taxon>Chordata</taxon>
        <taxon>Craniata</taxon>
        <taxon>Vertebrata</taxon>
        <taxon>Euteleostomi</taxon>
        <taxon>Amphibia</taxon>
        <taxon>Batrachia</taxon>
        <taxon>Caudata</taxon>
        <taxon>Salamandroidea</taxon>
        <taxon>Salamandridae</taxon>
        <taxon>Pleurodelinae</taxon>
        <taxon>Pleurodeles</taxon>
    </lineage>
</organism>
<proteinExistence type="predicted"/>
<dbReference type="Proteomes" id="UP001066276">
    <property type="component" value="Chromosome 9"/>
</dbReference>
<name>A0AAV7MVJ6_PLEWA</name>
<feature type="compositionally biased region" description="Basic residues" evidence="1">
    <location>
        <begin position="50"/>
        <end position="60"/>
    </location>
</feature>